<dbReference type="Gene3D" id="2.40.50.100">
    <property type="match status" value="1"/>
</dbReference>
<dbReference type="PANTHER" id="PTHR30469">
    <property type="entry name" value="MULTIDRUG RESISTANCE PROTEIN MDTA"/>
    <property type="match status" value="1"/>
</dbReference>
<feature type="domain" description="CzcB-like barrel-sandwich hybrid" evidence="5">
    <location>
        <begin position="78"/>
        <end position="199"/>
    </location>
</feature>
<dbReference type="SUPFAM" id="SSF111369">
    <property type="entry name" value="HlyD-like secretion proteins"/>
    <property type="match status" value="1"/>
</dbReference>
<reference evidence="7" key="1">
    <citation type="journal article" date="2017" name="Environ. Microbiol. Rep.">
        <title>Genetic Diversity of Marine Anaerobic Ammonium-Oxidizing Bacteria as Revealed by Genomic and Proteomic Analyses of 'Candidatus Scalindua japonica'.</title>
        <authorList>
            <person name="Oshiki M."/>
            <person name="Mizuto K."/>
            <person name="Kimura Z."/>
            <person name="Kindaichi T."/>
            <person name="Satoh H."/>
            <person name="Okabe S."/>
        </authorList>
    </citation>
    <scope>NUCLEOTIDE SEQUENCE [LARGE SCALE GENOMIC DNA]</scope>
    <source>
        <strain evidence="7">husup-a2</strain>
    </source>
</reference>
<dbReference type="PANTHER" id="PTHR30469:SF15">
    <property type="entry name" value="HLYD FAMILY OF SECRETION PROTEINS"/>
    <property type="match status" value="1"/>
</dbReference>
<dbReference type="GO" id="GO:1990961">
    <property type="term" value="P:xenobiotic detoxification by transmembrane export across the plasma membrane"/>
    <property type="evidence" value="ECO:0007669"/>
    <property type="project" value="InterPro"/>
</dbReference>
<dbReference type="Gene3D" id="2.40.30.170">
    <property type="match status" value="1"/>
</dbReference>
<evidence type="ECO:0000256" key="1">
    <source>
        <dbReference type="ARBA" id="ARBA00009477"/>
    </source>
</evidence>
<keyword evidence="3" id="KW-0472">Membrane</keyword>
<dbReference type="InterPro" id="IPR030190">
    <property type="entry name" value="MacA_alpha-hairpin_sf"/>
</dbReference>
<keyword evidence="3" id="KW-0812">Transmembrane</keyword>
<feature type="transmembrane region" description="Helical" evidence="3">
    <location>
        <begin position="20"/>
        <end position="37"/>
    </location>
</feature>
<feature type="domain" description="CusB-like beta-barrel" evidence="4">
    <location>
        <begin position="209"/>
        <end position="281"/>
    </location>
</feature>
<protein>
    <submittedName>
        <fullName evidence="6">Secretion protein HlyD</fullName>
    </submittedName>
</protein>
<proteinExistence type="inferred from homology"/>
<dbReference type="InterPro" id="IPR058647">
    <property type="entry name" value="BSH_CzcB-like"/>
</dbReference>
<organism evidence="6 7">
    <name type="scientific">Candidatus Scalindua japonica</name>
    <dbReference type="NCBI Taxonomy" id="1284222"/>
    <lineage>
        <taxon>Bacteria</taxon>
        <taxon>Pseudomonadati</taxon>
        <taxon>Planctomycetota</taxon>
        <taxon>Candidatus Brocadiia</taxon>
        <taxon>Candidatus Brocadiales</taxon>
        <taxon>Candidatus Scalinduaceae</taxon>
        <taxon>Candidatus Scalindua</taxon>
    </lineage>
</organism>
<dbReference type="EMBL" id="BAOS01000043">
    <property type="protein sequence ID" value="GAX62755.1"/>
    <property type="molecule type" value="Genomic_DNA"/>
</dbReference>
<accession>A0A286U3Q6</accession>
<evidence type="ECO:0000313" key="7">
    <source>
        <dbReference type="Proteomes" id="UP000218542"/>
    </source>
</evidence>
<evidence type="ECO:0000313" key="6">
    <source>
        <dbReference type="EMBL" id="GAX62755.1"/>
    </source>
</evidence>
<dbReference type="Gene3D" id="2.40.420.20">
    <property type="match status" value="1"/>
</dbReference>
<keyword evidence="7" id="KW-1185">Reference proteome</keyword>
<dbReference type="InterPro" id="IPR058792">
    <property type="entry name" value="Beta-barrel_RND_2"/>
</dbReference>
<dbReference type="InterPro" id="IPR006143">
    <property type="entry name" value="RND_pump_MFP"/>
</dbReference>
<dbReference type="NCBIfam" id="TIGR01730">
    <property type="entry name" value="RND_mfp"/>
    <property type="match status" value="1"/>
</dbReference>
<keyword evidence="3" id="KW-1133">Transmembrane helix</keyword>
<dbReference type="AlphaFoldDB" id="A0A286U3Q6"/>
<dbReference type="GO" id="GO:0019898">
    <property type="term" value="C:extrinsic component of membrane"/>
    <property type="evidence" value="ECO:0007669"/>
    <property type="project" value="InterPro"/>
</dbReference>
<evidence type="ECO:0000256" key="2">
    <source>
        <dbReference type="ARBA" id="ARBA00023054"/>
    </source>
</evidence>
<dbReference type="OrthoDB" id="5318766at2"/>
<evidence type="ECO:0000259" key="4">
    <source>
        <dbReference type="Pfam" id="PF25954"/>
    </source>
</evidence>
<sequence>MDNSGWKTIYNSKKKRDNMSLYLVIVVFCTLFLFIISNKSLAQGQVHKAPVVVSRIVRKDVRKPVTMVSTVFPLRESIVAGEVEGLVVEFPAKRGDYVTKGQVLAKLRTTTLEIQLKGAKADEHLARIKYQRAMELYEGKTISHQELDEFETRLVAQEAVVEAIEDDIGKCTIAAPFDGRITEESTEVGQWLKKGDSVVSMLQMNSVKVRVPVPEKYIQGLSVGDESNVRFPALGDLTRAGHIVHIVPQADKRARTFPVFVKIDNKDEAIKSGMFAEATFEIGSLLSATMILKDGVVRRGGGEFIYLAVDGKVREVPVKTGIAYKNLIQITGDVKPGVDVIVRGNERVRNTQDIQVIGRMDIGEIDDREDLVN</sequence>
<dbReference type="RefSeq" id="WP_096896147.1">
    <property type="nucleotide sequence ID" value="NZ_BAOS01000043.1"/>
</dbReference>
<dbReference type="GO" id="GO:0015562">
    <property type="term" value="F:efflux transmembrane transporter activity"/>
    <property type="evidence" value="ECO:0007669"/>
    <property type="project" value="TreeGrafter"/>
</dbReference>
<dbReference type="GO" id="GO:0030313">
    <property type="term" value="C:cell envelope"/>
    <property type="evidence" value="ECO:0007669"/>
    <property type="project" value="UniProtKB-SubCell"/>
</dbReference>
<name>A0A286U3Q6_9BACT</name>
<dbReference type="GO" id="GO:1990281">
    <property type="term" value="C:efflux pump complex"/>
    <property type="evidence" value="ECO:0007669"/>
    <property type="project" value="TreeGrafter"/>
</dbReference>
<dbReference type="Pfam" id="PF25973">
    <property type="entry name" value="BSH_CzcB"/>
    <property type="match status" value="1"/>
</dbReference>
<comment type="similarity">
    <text evidence="1">Belongs to the membrane fusion protein (MFP) (TC 8.A.1) family.</text>
</comment>
<comment type="caution">
    <text evidence="6">The sequence shown here is derived from an EMBL/GenBank/DDBJ whole genome shotgun (WGS) entry which is preliminary data.</text>
</comment>
<evidence type="ECO:0000256" key="3">
    <source>
        <dbReference type="SAM" id="Phobius"/>
    </source>
</evidence>
<evidence type="ECO:0000259" key="5">
    <source>
        <dbReference type="Pfam" id="PF25973"/>
    </source>
</evidence>
<dbReference type="GO" id="GO:1990195">
    <property type="term" value="C:macrolide transmembrane transporter complex"/>
    <property type="evidence" value="ECO:0007669"/>
    <property type="project" value="InterPro"/>
</dbReference>
<dbReference type="Pfam" id="PF25954">
    <property type="entry name" value="Beta-barrel_RND_2"/>
    <property type="match status" value="1"/>
</dbReference>
<dbReference type="Proteomes" id="UP000218542">
    <property type="component" value="Unassembled WGS sequence"/>
</dbReference>
<dbReference type="Gene3D" id="6.10.140.1990">
    <property type="match status" value="1"/>
</dbReference>
<keyword evidence="2" id="KW-0175">Coiled coil</keyword>
<gene>
    <name evidence="6" type="ORF">SCALIN_C43_0008</name>
</gene>